<keyword evidence="6" id="KW-1185">Reference proteome</keyword>
<evidence type="ECO:0000256" key="3">
    <source>
        <dbReference type="ARBA" id="ARBA00022576"/>
    </source>
</evidence>
<accession>A0A6L8M1C3</accession>
<dbReference type="InterPro" id="IPR015424">
    <property type="entry name" value="PyrdxlP-dep_Trfase"/>
</dbReference>
<dbReference type="Proteomes" id="UP000478571">
    <property type="component" value="Unassembled WGS sequence"/>
</dbReference>
<dbReference type="Gene3D" id="3.90.1150.10">
    <property type="entry name" value="Aspartate Aminotransferase, domain 1"/>
    <property type="match status" value="1"/>
</dbReference>
<dbReference type="SUPFAM" id="SSF53383">
    <property type="entry name" value="PLP-dependent transferases"/>
    <property type="match status" value="1"/>
</dbReference>
<evidence type="ECO:0000256" key="1">
    <source>
        <dbReference type="ARBA" id="ARBA00001933"/>
    </source>
</evidence>
<name>A0A6L8M1C3_9VIBR</name>
<comment type="similarity">
    <text evidence="2">Belongs to the class-III pyridoxal-phosphate-dependent aminotransferase family.</text>
</comment>
<evidence type="ECO:0000256" key="2">
    <source>
        <dbReference type="ARBA" id="ARBA00008954"/>
    </source>
</evidence>
<dbReference type="PANTHER" id="PTHR43552:SF2">
    <property type="entry name" value="DIAMINOBUTYRATE--2-OXOGLUTARATE TRANSAMINASE"/>
    <property type="match status" value="1"/>
</dbReference>
<reference evidence="5 6" key="1">
    <citation type="submission" date="2020-01" db="EMBL/GenBank/DDBJ databases">
        <title>Draft Genome Sequence of Vibrio sp. strain OCN044, Isolated from a Healthy Coral at Palmyra Atoll.</title>
        <authorList>
            <person name="Videau P."/>
            <person name="Loughran R."/>
            <person name="Esquivel A."/>
            <person name="Deadmond M."/>
            <person name="Paddock B.E."/>
            <person name="Saw J.H."/>
            <person name="Ushijima B."/>
        </authorList>
    </citation>
    <scope>NUCLEOTIDE SEQUENCE [LARGE SCALE GENOMIC DNA]</scope>
    <source>
        <strain evidence="5 6">OCN044</strain>
    </source>
</reference>
<evidence type="ECO:0000313" key="6">
    <source>
        <dbReference type="Proteomes" id="UP000478571"/>
    </source>
</evidence>
<dbReference type="InterPro" id="IPR015421">
    <property type="entry name" value="PyrdxlP-dep_Trfase_major"/>
</dbReference>
<keyword evidence="4" id="KW-0808">Transferase</keyword>
<dbReference type="AlphaFoldDB" id="A0A6L8M1C3"/>
<comment type="cofactor">
    <cofactor evidence="1">
        <name>pyridoxal 5'-phosphate</name>
        <dbReference type="ChEBI" id="CHEBI:597326"/>
    </cofactor>
</comment>
<dbReference type="PANTHER" id="PTHR43552">
    <property type="entry name" value="DIAMINOBUTYRATE--2-OXOGLUTARATE AMINOTRANSFERASE"/>
    <property type="match status" value="1"/>
</dbReference>
<protein>
    <submittedName>
        <fullName evidence="5">Uncharacterized protein</fullName>
    </submittedName>
</protein>
<dbReference type="EMBL" id="WWEU01000007">
    <property type="protein sequence ID" value="MYM60890.1"/>
    <property type="molecule type" value="Genomic_DNA"/>
</dbReference>
<sequence>MNPNNKDILTRYESNVRSYCRQLKGVFLRASGSYIYDHEGIAHLDFLCCASALHYGHNHATLKQAISKYLLEYGIQGALDLHTEAKEKFIDSFIDKILHLRGLDHKL</sequence>
<organism evidence="5 6">
    <name type="scientific">Vibrio tetraodonis subsp. pristinus</name>
    <dbReference type="NCBI Taxonomy" id="2695891"/>
    <lineage>
        <taxon>Bacteria</taxon>
        <taxon>Pseudomonadati</taxon>
        <taxon>Pseudomonadota</taxon>
        <taxon>Gammaproteobacteria</taxon>
        <taxon>Vibrionales</taxon>
        <taxon>Vibrionaceae</taxon>
        <taxon>Vibrio</taxon>
    </lineage>
</organism>
<dbReference type="GO" id="GO:0008483">
    <property type="term" value="F:transaminase activity"/>
    <property type="evidence" value="ECO:0007669"/>
    <property type="project" value="UniProtKB-KW"/>
</dbReference>
<evidence type="ECO:0000313" key="5">
    <source>
        <dbReference type="EMBL" id="MYM60890.1"/>
    </source>
</evidence>
<proteinExistence type="inferred from homology"/>
<keyword evidence="3" id="KW-0032">Aminotransferase</keyword>
<dbReference type="InterPro" id="IPR004637">
    <property type="entry name" value="Dat"/>
</dbReference>
<comment type="caution">
    <text evidence="5">The sequence shown here is derived from an EMBL/GenBank/DDBJ whole genome shotgun (WGS) entry which is preliminary data.</text>
</comment>
<dbReference type="InterPro" id="IPR015422">
    <property type="entry name" value="PyrdxlP-dep_Trfase_small"/>
</dbReference>
<gene>
    <name evidence="5" type="ORF">GTG28_16810</name>
</gene>
<evidence type="ECO:0000256" key="4">
    <source>
        <dbReference type="ARBA" id="ARBA00022679"/>
    </source>
</evidence>
<dbReference type="Gene3D" id="3.40.640.10">
    <property type="entry name" value="Type I PLP-dependent aspartate aminotransferase-like (Major domain)"/>
    <property type="match status" value="1"/>
</dbReference>